<dbReference type="PROSITE" id="PS50088">
    <property type="entry name" value="ANK_REPEAT"/>
    <property type="match status" value="4"/>
</dbReference>
<dbReference type="PANTHER" id="PTHR24134:SF9">
    <property type="entry name" value="ANKYRIN REPEAT AND SOCS BOX PROTEIN 8"/>
    <property type="match status" value="1"/>
</dbReference>
<keyword evidence="6" id="KW-0597">Phosphoprotein</keyword>
<dbReference type="AlphaFoldDB" id="A0A836D3V9"/>
<comment type="subunit">
    <text evidence="11">Interacts with TBK1; this interaction promotes TBK1 proteasomal degradation.</text>
</comment>
<dbReference type="Pfam" id="PF07525">
    <property type="entry name" value="SOCS_box"/>
    <property type="match status" value="1"/>
</dbReference>
<comment type="subcellular location">
    <subcellularLocation>
        <location evidence="1">Cytoplasm</location>
    </subcellularLocation>
</comment>
<evidence type="ECO:0000256" key="1">
    <source>
        <dbReference type="ARBA" id="ARBA00004496"/>
    </source>
</evidence>
<evidence type="ECO:0000256" key="11">
    <source>
        <dbReference type="ARBA" id="ARBA00050009"/>
    </source>
</evidence>
<evidence type="ECO:0000256" key="13">
    <source>
        <dbReference type="SAM" id="MobiDB-lite"/>
    </source>
</evidence>
<dbReference type="Gene3D" id="1.10.750.20">
    <property type="entry name" value="SOCS box"/>
    <property type="match status" value="1"/>
</dbReference>
<dbReference type="InterPro" id="IPR036770">
    <property type="entry name" value="Ankyrin_rpt-contain_sf"/>
</dbReference>
<keyword evidence="5" id="KW-0963">Cytoplasm</keyword>
<dbReference type="PROSITE" id="PS50297">
    <property type="entry name" value="ANK_REP_REGION"/>
    <property type="match status" value="3"/>
</dbReference>
<organism evidence="15 16">
    <name type="scientific">Ovis aries</name>
    <name type="common">Sheep</name>
    <dbReference type="NCBI Taxonomy" id="9940"/>
    <lineage>
        <taxon>Eukaryota</taxon>
        <taxon>Metazoa</taxon>
        <taxon>Chordata</taxon>
        <taxon>Craniata</taxon>
        <taxon>Vertebrata</taxon>
        <taxon>Euteleostomi</taxon>
        <taxon>Mammalia</taxon>
        <taxon>Eutheria</taxon>
        <taxon>Laurasiatheria</taxon>
        <taxon>Artiodactyla</taxon>
        <taxon>Ruminantia</taxon>
        <taxon>Pecora</taxon>
        <taxon>Bovidae</taxon>
        <taxon>Caprinae</taxon>
        <taxon>Ovis</taxon>
    </lineage>
</organism>
<feature type="repeat" description="ANK" evidence="12">
    <location>
        <begin position="146"/>
        <end position="178"/>
    </location>
</feature>
<evidence type="ECO:0000256" key="2">
    <source>
        <dbReference type="ARBA" id="ARBA00004906"/>
    </source>
</evidence>
<protein>
    <recommendedName>
        <fullName evidence="4">Ankyrin repeat and SOCS box protein 8</fullName>
    </recommendedName>
</protein>
<gene>
    <name evidence="15" type="ORF">JEQ12_014445</name>
</gene>
<evidence type="ECO:0000256" key="7">
    <source>
        <dbReference type="ARBA" id="ARBA00022737"/>
    </source>
</evidence>
<dbReference type="CDD" id="cd03727">
    <property type="entry name" value="SOCS_ASB8"/>
    <property type="match status" value="1"/>
</dbReference>
<evidence type="ECO:0000256" key="12">
    <source>
        <dbReference type="PROSITE-ProRule" id="PRU00023"/>
    </source>
</evidence>
<feature type="region of interest" description="Disordered" evidence="13">
    <location>
        <begin position="39"/>
        <end position="72"/>
    </location>
</feature>
<dbReference type="SMART" id="SM00969">
    <property type="entry name" value="SOCS_box"/>
    <property type="match status" value="1"/>
</dbReference>
<keyword evidence="8" id="KW-0833">Ubl conjugation pathway</keyword>
<dbReference type="SMART" id="SM00248">
    <property type="entry name" value="ANK"/>
    <property type="match status" value="4"/>
</dbReference>
<dbReference type="Gene3D" id="1.25.40.20">
    <property type="entry name" value="Ankyrin repeat-containing domain"/>
    <property type="match status" value="2"/>
</dbReference>
<dbReference type="UniPathway" id="UPA00143"/>
<sequence length="382" mass="42392">MRKRALRRFPSLPSASTVNQPSLSIRWYRSREKMEFPPIIDPIAPTQGTGGSFRTTEPRSCGRKRHIAPAQKPLPRLESKLIKPVRRKRLRKTAQARSAFGRWSSIQSKYSLSERLIRTIAAIRSFPHDNVEDLIRGGADVNCTHGTLKPLHCACMVSDADCVELLLEKGAEVNALDGYNRTALHYAAEKDEACVEVLLEYGANPNALDGNRDTPLHWAAFKNNAECVRALLESGASVNALDYNNDTPLSWAAMKGNLESVSILLDYGAEVRVINLKGQTPISRLVALLVRGLGTEKEDSCFELLHRAVGHFELRKNGTMPREVAKDQQLCEKLTVLCSAPGTLKTLSRYAVRRSLGLQYLPDAVKGLPLPASLKEYLLLVE</sequence>
<dbReference type="GO" id="GO:0035556">
    <property type="term" value="P:intracellular signal transduction"/>
    <property type="evidence" value="ECO:0007669"/>
    <property type="project" value="InterPro"/>
</dbReference>
<evidence type="ECO:0000256" key="8">
    <source>
        <dbReference type="ARBA" id="ARBA00022786"/>
    </source>
</evidence>
<evidence type="ECO:0000256" key="3">
    <source>
        <dbReference type="ARBA" id="ARBA00005949"/>
    </source>
</evidence>
<dbReference type="FunFam" id="1.10.750.20:FF:000001">
    <property type="entry name" value="Ankyrin repeat and SOCS box containing 1"/>
    <property type="match status" value="1"/>
</dbReference>
<feature type="domain" description="SOCS box" evidence="14">
    <location>
        <begin position="329"/>
        <end position="382"/>
    </location>
</feature>
<evidence type="ECO:0000256" key="10">
    <source>
        <dbReference type="ARBA" id="ARBA00049973"/>
    </source>
</evidence>
<evidence type="ECO:0000313" key="16">
    <source>
        <dbReference type="Proteomes" id="UP000664991"/>
    </source>
</evidence>
<comment type="pathway">
    <text evidence="2">Protein modification; protein ubiquitination.</text>
</comment>
<dbReference type="InterPro" id="IPR037332">
    <property type="entry name" value="ASB8_SOCS"/>
</dbReference>
<dbReference type="SUPFAM" id="SSF48403">
    <property type="entry name" value="Ankyrin repeat"/>
    <property type="match status" value="1"/>
</dbReference>
<proteinExistence type="inferred from homology"/>
<dbReference type="InterPro" id="IPR036036">
    <property type="entry name" value="SOCS_box-like_dom_sf"/>
</dbReference>
<comment type="function">
    <text evidence="10">May be a substrate-recognition component of a SCF-like ECS (Elongin-Cullin-SOCS-box protein) E3 ubiquitin-protein ligase complex which mediates the ubiquitination and subsequent proteasomal degradation of target proteins. Inhibits IFN-beta production through the IRF3 signaling pathway by targeting TBK1 via 'Lys-48'-linked ubiquitination, leading to its proteasomal degradation.</text>
</comment>
<evidence type="ECO:0000256" key="4">
    <source>
        <dbReference type="ARBA" id="ARBA00017640"/>
    </source>
</evidence>
<dbReference type="PANTHER" id="PTHR24134">
    <property type="entry name" value="ANKYRIN REPEAT-CONTAINING PROTEIN DDB_G0279043"/>
    <property type="match status" value="1"/>
</dbReference>
<dbReference type="Proteomes" id="UP000664991">
    <property type="component" value="Unassembled WGS sequence"/>
</dbReference>
<evidence type="ECO:0000313" key="15">
    <source>
        <dbReference type="EMBL" id="KAG5212016.1"/>
    </source>
</evidence>
<evidence type="ECO:0000256" key="5">
    <source>
        <dbReference type="ARBA" id="ARBA00022490"/>
    </source>
</evidence>
<feature type="repeat" description="ANK" evidence="12">
    <location>
        <begin position="211"/>
        <end position="243"/>
    </location>
</feature>
<evidence type="ECO:0000259" key="14">
    <source>
        <dbReference type="PROSITE" id="PS50225"/>
    </source>
</evidence>
<dbReference type="InterPro" id="IPR002110">
    <property type="entry name" value="Ankyrin_rpt"/>
</dbReference>
<evidence type="ECO:0000256" key="6">
    <source>
        <dbReference type="ARBA" id="ARBA00022553"/>
    </source>
</evidence>
<evidence type="ECO:0000256" key="9">
    <source>
        <dbReference type="ARBA" id="ARBA00023043"/>
    </source>
</evidence>
<dbReference type="FunFam" id="1.25.40.20:FF:000274">
    <property type="entry name" value="Ankyrin repeat and SOCS box containing 8"/>
    <property type="match status" value="1"/>
</dbReference>
<dbReference type="InterPro" id="IPR001496">
    <property type="entry name" value="SOCS_box"/>
</dbReference>
<keyword evidence="7" id="KW-0677">Repeat</keyword>
<dbReference type="SUPFAM" id="SSF158235">
    <property type="entry name" value="SOCS box-like"/>
    <property type="match status" value="1"/>
</dbReference>
<keyword evidence="9 12" id="KW-0040">ANK repeat</keyword>
<comment type="caution">
    <text evidence="15">The sequence shown here is derived from an EMBL/GenBank/DDBJ whole genome shotgun (WGS) entry which is preliminary data.</text>
</comment>
<feature type="repeat" description="ANK" evidence="12">
    <location>
        <begin position="244"/>
        <end position="276"/>
    </location>
</feature>
<dbReference type="Pfam" id="PF00023">
    <property type="entry name" value="Ank"/>
    <property type="match status" value="2"/>
</dbReference>
<name>A0A836D3V9_SHEEP</name>
<dbReference type="GO" id="GO:0005737">
    <property type="term" value="C:cytoplasm"/>
    <property type="evidence" value="ECO:0007669"/>
    <property type="project" value="UniProtKB-SubCell"/>
</dbReference>
<dbReference type="GO" id="GO:0016567">
    <property type="term" value="P:protein ubiquitination"/>
    <property type="evidence" value="ECO:0007669"/>
    <property type="project" value="UniProtKB-UniPathway"/>
</dbReference>
<dbReference type="PROSITE" id="PS50225">
    <property type="entry name" value="SOCS"/>
    <property type="match status" value="1"/>
</dbReference>
<reference evidence="15 16" key="1">
    <citation type="submission" date="2020-12" db="EMBL/GenBank/DDBJ databases">
        <title>De novo assembly of Tibetan sheep genome.</title>
        <authorList>
            <person name="Li X."/>
        </authorList>
    </citation>
    <scope>NUCLEOTIDE SEQUENCE [LARGE SCALE GENOMIC DNA]</scope>
    <source>
        <tissue evidence="15">Heart</tissue>
    </source>
</reference>
<accession>A0A836D3V9</accession>
<comment type="similarity">
    <text evidence="3">Belongs to the ankyrin SOCS box (ASB) family.</text>
</comment>
<feature type="repeat" description="ANK" evidence="12">
    <location>
        <begin position="179"/>
        <end position="210"/>
    </location>
</feature>
<dbReference type="EMBL" id="JAEMGP010000003">
    <property type="protein sequence ID" value="KAG5212016.1"/>
    <property type="molecule type" value="Genomic_DNA"/>
</dbReference>
<dbReference type="Pfam" id="PF12796">
    <property type="entry name" value="Ank_2"/>
    <property type="match status" value="1"/>
</dbReference>